<keyword evidence="2" id="KW-0813">Transport</keyword>
<dbReference type="AlphaFoldDB" id="A0A381W4J0"/>
<evidence type="ECO:0000256" key="3">
    <source>
        <dbReference type="ARBA" id="ARBA00022475"/>
    </source>
</evidence>
<dbReference type="InterPro" id="IPR013563">
    <property type="entry name" value="Oligopep_ABC_C"/>
</dbReference>
<dbReference type="NCBIfam" id="TIGR01727">
    <property type="entry name" value="oligo_HPY"/>
    <property type="match status" value="1"/>
</dbReference>
<reference evidence="8" key="1">
    <citation type="submission" date="2018-05" db="EMBL/GenBank/DDBJ databases">
        <authorList>
            <person name="Lanie J.A."/>
            <person name="Ng W.-L."/>
            <person name="Kazmierczak K.M."/>
            <person name="Andrzejewski T.M."/>
            <person name="Davidsen T.M."/>
            <person name="Wayne K.J."/>
            <person name="Tettelin H."/>
            <person name="Glass J.I."/>
            <person name="Rusch D."/>
            <person name="Podicherti R."/>
            <person name="Tsui H.-C.T."/>
            <person name="Winkler M.E."/>
        </authorList>
    </citation>
    <scope>NUCLEOTIDE SEQUENCE</scope>
</reference>
<dbReference type="PROSITE" id="PS00211">
    <property type="entry name" value="ABC_TRANSPORTER_1"/>
    <property type="match status" value="1"/>
</dbReference>
<accession>A0A381W4J0</accession>
<dbReference type="GO" id="GO:0015833">
    <property type="term" value="P:peptide transport"/>
    <property type="evidence" value="ECO:0007669"/>
    <property type="project" value="InterPro"/>
</dbReference>
<evidence type="ECO:0000259" key="7">
    <source>
        <dbReference type="PROSITE" id="PS50893"/>
    </source>
</evidence>
<dbReference type="InterPro" id="IPR027417">
    <property type="entry name" value="P-loop_NTPase"/>
</dbReference>
<evidence type="ECO:0000313" key="8">
    <source>
        <dbReference type="EMBL" id="SVA46888.1"/>
    </source>
</evidence>
<proteinExistence type="predicted"/>
<sequence length="334" mass="36879">MPDPLLSVKNLTVVFKTRFGEVPVIDDVSFSIAPGEILGIVGESGCGKTMTSLAIMRLMPEQGIVTSGSIRLSGEDLVFASEARMRGLRGNEISMVFQEPMTSLNPVFSVGEQIAEVLTAHQGLSKSEAREQAVELLESVKIPLPSRRVNDYPHQLSGGMRQRVMIAIALACKPKVLIADEPTTALDVTVQAHIFELLHDLRDQTGTSIVLITHDMASVAEMAERVMVMYAGRKVEEGPVEEILTNPLHPYTQGLIKCVPHLMETISLERQDLQEIPGIVPPIRHFGRNECLFAPRCSFVENRCLNQRPLDSERSADHLTACWVENTNNEKVFA</sequence>
<evidence type="ECO:0000256" key="2">
    <source>
        <dbReference type="ARBA" id="ARBA00022448"/>
    </source>
</evidence>
<dbReference type="InterPro" id="IPR003593">
    <property type="entry name" value="AAA+_ATPase"/>
</dbReference>
<dbReference type="InterPro" id="IPR050388">
    <property type="entry name" value="ABC_Ni/Peptide_Import"/>
</dbReference>
<dbReference type="FunFam" id="3.40.50.300:FF:000016">
    <property type="entry name" value="Oligopeptide ABC transporter ATP-binding component"/>
    <property type="match status" value="1"/>
</dbReference>
<dbReference type="PANTHER" id="PTHR43297:SF2">
    <property type="entry name" value="DIPEPTIDE TRANSPORT ATP-BINDING PROTEIN DPPD"/>
    <property type="match status" value="1"/>
</dbReference>
<organism evidence="8">
    <name type="scientific">marine metagenome</name>
    <dbReference type="NCBI Taxonomy" id="408172"/>
    <lineage>
        <taxon>unclassified sequences</taxon>
        <taxon>metagenomes</taxon>
        <taxon>ecological metagenomes</taxon>
    </lineage>
</organism>
<protein>
    <recommendedName>
        <fullName evidence="7">ABC transporter domain-containing protein</fullName>
    </recommendedName>
</protein>
<dbReference type="CDD" id="cd03257">
    <property type="entry name" value="ABC_NikE_OppD_transporters"/>
    <property type="match status" value="1"/>
</dbReference>
<dbReference type="SMART" id="SM00382">
    <property type="entry name" value="AAA"/>
    <property type="match status" value="1"/>
</dbReference>
<dbReference type="InterPro" id="IPR003439">
    <property type="entry name" value="ABC_transporter-like_ATP-bd"/>
</dbReference>
<gene>
    <name evidence="8" type="ORF">METZ01_LOCUS99742</name>
</gene>
<keyword evidence="3" id="KW-1003">Cell membrane</keyword>
<name>A0A381W4J0_9ZZZZ</name>
<comment type="subcellular location">
    <subcellularLocation>
        <location evidence="1">Cell membrane</location>
        <topology evidence="1">Peripheral membrane protein</topology>
    </subcellularLocation>
</comment>
<dbReference type="Pfam" id="PF08352">
    <property type="entry name" value="oligo_HPY"/>
    <property type="match status" value="1"/>
</dbReference>
<dbReference type="GO" id="GO:0005886">
    <property type="term" value="C:plasma membrane"/>
    <property type="evidence" value="ECO:0007669"/>
    <property type="project" value="UniProtKB-SubCell"/>
</dbReference>
<dbReference type="PANTHER" id="PTHR43297">
    <property type="entry name" value="OLIGOPEPTIDE TRANSPORT ATP-BINDING PROTEIN APPD"/>
    <property type="match status" value="1"/>
</dbReference>
<dbReference type="PROSITE" id="PS50893">
    <property type="entry name" value="ABC_TRANSPORTER_2"/>
    <property type="match status" value="1"/>
</dbReference>
<feature type="domain" description="ABC transporter" evidence="7">
    <location>
        <begin position="6"/>
        <end position="256"/>
    </location>
</feature>
<dbReference type="GO" id="GO:0016887">
    <property type="term" value="F:ATP hydrolysis activity"/>
    <property type="evidence" value="ECO:0007669"/>
    <property type="project" value="InterPro"/>
</dbReference>
<evidence type="ECO:0000256" key="4">
    <source>
        <dbReference type="ARBA" id="ARBA00022741"/>
    </source>
</evidence>
<dbReference type="Gene3D" id="3.40.50.300">
    <property type="entry name" value="P-loop containing nucleotide triphosphate hydrolases"/>
    <property type="match status" value="1"/>
</dbReference>
<keyword evidence="4" id="KW-0547">Nucleotide-binding</keyword>
<keyword evidence="6" id="KW-0472">Membrane</keyword>
<dbReference type="GO" id="GO:0005524">
    <property type="term" value="F:ATP binding"/>
    <property type="evidence" value="ECO:0007669"/>
    <property type="project" value="UniProtKB-KW"/>
</dbReference>
<evidence type="ECO:0000256" key="1">
    <source>
        <dbReference type="ARBA" id="ARBA00004202"/>
    </source>
</evidence>
<dbReference type="EMBL" id="UINC01010550">
    <property type="protein sequence ID" value="SVA46888.1"/>
    <property type="molecule type" value="Genomic_DNA"/>
</dbReference>
<evidence type="ECO:0000256" key="6">
    <source>
        <dbReference type="ARBA" id="ARBA00023136"/>
    </source>
</evidence>
<dbReference type="Pfam" id="PF00005">
    <property type="entry name" value="ABC_tran"/>
    <property type="match status" value="1"/>
</dbReference>
<dbReference type="InterPro" id="IPR017871">
    <property type="entry name" value="ABC_transporter-like_CS"/>
</dbReference>
<keyword evidence="5" id="KW-0067">ATP-binding</keyword>
<evidence type="ECO:0000256" key="5">
    <source>
        <dbReference type="ARBA" id="ARBA00022840"/>
    </source>
</evidence>
<dbReference type="SUPFAM" id="SSF52540">
    <property type="entry name" value="P-loop containing nucleoside triphosphate hydrolases"/>
    <property type="match status" value="1"/>
</dbReference>